<gene>
    <name evidence="1" type="ORF">QRX50_03365</name>
</gene>
<dbReference type="AlphaFoldDB" id="A0A9Y2MWL1"/>
<dbReference type="Proteomes" id="UP001236014">
    <property type="component" value="Chromosome"/>
</dbReference>
<keyword evidence="2" id="KW-1185">Reference proteome</keyword>
<dbReference type="KEGG" id="acab:QRX50_03365"/>
<dbReference type="RefSeq" id="WP_285970531.1">
    <property type="nucleotide sequence ID" value="NZ_CP127294.1"/>
</dbReference>
<evidence type="ECO:0000313" key="1">
    <source>
        <dbReference type="EMBL" id="WIX79853.1"/>
    </source>
</evidence>
<reference evidence="1 2" key="1">
    <citation type="submission" date="2023-06" db="EMBL/GenBank/DDBJ databases">
        <authorList>
            <person name="Oyuntsetseg B."/>
            <person name="Kim S.B."/>
        </authorList>
    </citation>
    <scope>NUCLEOTIDE SEQUENCE [LARGE SCALE GENOMIC DNA]</scope>
    <source>
        <strain evidence="1 2">2-15</strain>
    </source>
</reference>
<name>A0A9Y2MWL1_9PSEU</name>
<organism evidence="1 2">
    <name type="scientific">Amycolatopsis carbonis</name>
    <dbReference type="NCBI Taxonomy" id="715471"/>
    <lineage>
        <taxon>Bacteria</taxon>
        <taxon>Bacillati</taxon>
        <taxon>Actinomycetota</taxon>
        <taxon>Actinomycetes</taxon>
        <taxon>Pseudonocardiales</taxon>
        <taxon>Pseudonocardiaceae</taxon>
        <taxon>Amycolatopsis</taxon>
    </lineage>
</organism>
<accession>A0A9Y2MWL1</accession>
<protein>
    <submittedName>
        <fullName evidence="1">Uncharacterized protein</fullName>
    </submittedName>
</protein>
<evidence type="ECO:0000313" key="2">
    <source>
        <dbReference type="Proteomes" id="UP001236014"/>
    </source>
</evidence>
<proteinExistence type="predicted"/>
<dbReference type="EMBL" id="CP127294">
    <property type="protein sequence ID" value="WIX79853.1"/>
    <property type="molecule type" value="Genomic_DNA"/>
</dbReference>
<sequence>MRTRGVLIFRKGRFAFELYLADHDGHPNGSTLAEANSLLVPAGQKIAQAFQGT</sequence>